<comment type="function">
    <text evidence="13">Catalyzes the oxidation of L-aspartate to iminoaspartate.</text>
</comment>
<evidence type="ECO:0000256" key="13">
    <source>
        <dbReference type="RuleBase" id="RU362049"/>
    </source>
</evidence>
<dbReference type="RefSeq" id="WP_350343761.1">
    <property type="nucleotide sequence ID" value="NZ_CP158367.1"/>
</dbReference>
<dbReference type="InterPro" id="IPR015939">
    <property type="entry name" value="Fum_Rdtase/Succ_DH_flav-like_C"/>
</dbReference>
<dbReference type="Gene3D" id="3.50.50.60">
    <property type="entry name" value="FAD/NAD(P)-binding domain"/>
    <property type="match status" value="1"/>
</dbReference>
<dbReference type="GO" id="GO:0033765">
    <property type="term" value="F:steroid dehydrogenase activity, acting on the CH-CH group of donors"/>
    <property type="evidence" value="ECO:0007669"/>
    <property type="project" value="UniProtKB-ARBA"/>
</dbReference>
<feature type="active site" description="Proton acceptor" evidence="12">
    <location>
        <position position="290"/>
    </location>
</feature>
<evidence type="ECO:0000256" key="3">
    <source>
        <dbReference type="ARBA" id="ARBA00008562"/>
    </source>
</evidence>
<dbReference type="InterPro" id="IPR037099">
    <property type="entry name" value="Fum_R/Succ_DH_flav-like_C_sf"/>
</dbReference>
<dbReference type="FunFam" id="3.90.700.10:FF:000002">
    <property type="entry name" value="L-aspartate oxidase"/>
    <property type="match status" value="1"/>
</dbReference>
<evidence type="ECO:0000313" key="16">
    <source>
        <dbReference type="EMBL" id="XBX75014.1"/>
    </source>
</evidence>
<evidence type="ECO:0000259" key="14">
    <source>
        <dbReference type="Pfam" id="PF00890"/>
    </source>
</evidence>
<evidence type="ECO:0000256" key="6">
    <source>
        <dbReference type="ARBA" id="ARBA00022630"/>
    </source>
</evidence>
<dbReference type="Gene3D" id="3.90.700.10">
    <property type="entry name" value="Succinate dehydrogenase/fumarate reductase flavoprotein, catalytic domain"/>
    <property type="match status" value="1"/>
</dbReference>
<keyword evidence="7 13" id="KW-0662">Pyridine nucleotide biosynthesis</keyword>
<evidence type="ECO:0000256" key="4">
    <source>
        <dbReference type="ARBA" id="ARBA00012173"/>
    </source>
</evidence>
<comment type="pathway">
    <text evidence="2 13">Cofactor biosynthesis; NAD(+) biosynthesis; iminoaspartate from L-aspartate (oxidase route): step 1/1.</text>
</comment>
<protein>
    <recommendedName>
        <fullName evidence="5 11">L-aspartate oxidase</fullName>
        <ecNumber evidence="4 11">1.4.3.16</ecNumber>
    </recommendedName>
</protein>
<dbReference type="SUPFAM" id="SSF51905">
    <property type="entry name" value="FAD/NAD(P)-binding domain"/>
    <property type="match status" value="1"/>
</dbReference>
<dbReference type="EMBL" id="CP158367">
    <property type="protein sequence ID" value="XBX75014.1"/>
    <property type="molecule type" value="Genomic_DNA"/>
</dbReference>
<dbReference type="PANTHER" id="PTHR42716">
    <property type="entry name" value="L-ASPARTATE OXIDASE"/>
    <property type="match status" value="1"/>
</dbReference>
<comment type="catalytic activity">
    <reaction evidence="10">
        <text>L-aspartate + O2 = iminosuccinate + H2O2</text>
        <dbReference type="Rhea" id="RHEA:25876"/>
        <dbReference type="ChEBI" id="CHEBI:15379"/>
        <dbReference type="ChEBI" id="CHEBI:16240"/>
        <dbReference type="ChEBI" id="CHEBI:29991"/>
        <dbReference type="ChEBI" id="CHEBI:77875"/>
        <dbReference type="EC" id="1.4.3.16"/>
    </reaction>
    <physiologicalReaction direction="left-to-right" evidence="10">
        <dbReference type="Rhea" id="RHEA:25877"/>
    </physiologicalReaction>
</comment>
<evidence type="ECO:0000256" key="7">
    <source>
        <dbReference type="ARBA" id="ARBA00022642"/>
    </source>
</evidence>
<evidence type="ECO:0000256" key="11">
    <source>
        <dbReference type="NCBIfam" id="TIGR00551"/>
    </source>
</evidence>
<dbReference type="Gene3D" id="1.20.58.100">
    <property type="entry name" value="Fumarate reductase/succinate dehydrogenase flavoprotein-like, C-terminal domain"/>
    <property type="match status" value="1"/>
</dbReference>
<keyword evidence="9 13" id="KW-0560">Oxidoreductase</keyword>
<dbReference type="SUPFAM" id="SSF46977">
    <property type="entry name" value="Succinate dehydrogenase/fumarate reductase flavoprotein C-terminal domain"/>
    <property type="match status" value="1"/>
</dbReference>
<dbReference type="NCBIfam" id="TIGR00551">
    <property type="entry name" value="nadB"/>
    <property type="match status" value="1"/>
</dbReference>
<organism evidence="16">
    <name type="scientific">Proteinivorax tanatarense</name>
    <dbReference type="NCBI Taxonomy" id="1260629"/>
    <lineage>
        <taxon>Bacteria</taxon>
        <taxon>Bacillati</taxon>
        <taxon>Bacillota</taxon>
        <taxon>Clostridia</taxon>
        <taxon>Eubacteriales</taxon>
        <taxon>Proteinivoracaceae</taxon>
        <taxon>Proteinivorax</taxon>
    </lineage>
</organism>
<dbReference type="SUPFAM" id="SSF56425">
    <property type="entry name" value="Succinate dehydrogenase/fumarate reductase flavoprotein, catalytic domain"/>
    <property type="match status" value="1"/>
</dbReference>
<dbReference type="InterPro" id="IPR027477">
    <property type="entry name" value="Succ_DH/fumarate_Rdtase_cat_sf"/>
</dbReference>
<name>A0AAU7VLL6_9FIRM</name>
<comment type="subcellular location">
    <subcellularLocation>
        <location evidence="13">Cytoplasm</location>
    </subcellularLocation>
</comment>
<dbReference type="Pfam" id="PF02910">
    <property type="entry name" value="Succ_DH_flav_C"/>
    <property type="match status" value="1"/>
</dbReference>
<evidence type="ECO:0000256" key="12">
    <source>
        <dbReference type="PIRSR" id="PIRSR000171-1"/>
    </source>
</evidence>
<gene>
    <name evidence="16" type="primary">nadB</name>
    <name evidence="16" type="ORF">PRVXT_000107</name>
</gene>
<dbReference type="InterPro" id="IPR036188">
    <property type="entry name" value="FAD/NAD-bd_sf"/>
</dbReference>
<dbReference type="PRINTS" id="PR00368">
    <property type="entry name" value="FADPNR"/>
</dbReference>
<dbReference type="InterPro" id="IPR003953">
    <property type="entry name" value="FAD-dep_OxRdtase_2_FAD-bd"/>
</dbReference>
<evidence type="ECO:0000256" key="8">
    <source>
        <dbReference type="ARBA" id="ARBA00022827"/>
    </source>
</evidence>
<accession>A0AAU7VLL6</accession>
<evidence type="ECO:0000256" key="10">
    <source>
        <dbReference type="ARBA" id="ARBA00048305"/>
    </source>
</evidence>
<dbReference type="EC" id="1.4.3.16" evidence="4 11"/>
<dbReference type="Pfam" id="PF00890">
    <property type="entry name" value="FAD_binding_2"/>
    <property type="match status" value="1"/>
</dbReference>
<reference evidence="16" key="1">
    <citation type="journal article" date="2013" name="Extremophiles">
        <title>Proteinivorax tanatarense gen. nov., sp. nov., an anaerobic, haloalkaliphilic, proteolytic bacterium isolated from a decaying algal bloom, and proposal of Proteinivoraceae fam. nov.</title>
        <authorList>
            <person name="Kevbrin V."/>
            <person name="Boltyanskaya Y."/>
            <person name="Zhilina T."/>
            <person name="Kolganova T."/>
            <person name="Lavrentjeva E."/>
            <person name="Kuznetsov B."/>
        </authorList>
    </citation>
    <scope>NUCLEOTIDE SEQUENCE</scope>
    <source>
        <strain evidence="16">Z-910T</strain>
    </source>
</reference>
<dbReference type="PANTHER" id="PTHR42716:SF2">
    <property type="entry name" value="L-ASPARTATE OXIDASE, CHLOROPLASTIC"/>
    <property type="match status" value="1"/>
</dbReference>
<comment type="similarity">
    <text evidence="3 13">Belongs to the FAD-dependent oxidoreductase 2 family. NadB subfamily.</text>
</comment>
<keyword evidence="6 13" id="KW-0285">Flavoprotein</keyword>
<dbReference type="PIRSF" id="PIRSF000171">
    <property type="entry name" value="SDHA_APRA_LASPO"/>
    <property type="match status" value="1"/>
</dbReference>
<dbReference type="GO" id="GO:0034628">
    <property type="term" value="P:'de novo' NAD+ biosynthetic process from L-aspartate"/>
    <property type="evidence" value="ECO:0007669"/>
    <property type="project" value="TreeGrafter"/>
</dbReference>
<dbReference type="AlphaFoldDB" id="A0AAU7VLL6"/>
<keyword evidence="8 13" id="KW-0274">FAD</keyword>
<feature type="domain" description="FAD-dependent oxidoreductase 2 FAD-binding" evidence="14">
    <location>
        <begin position="21"/>
        <end position="392"/>
    </location>
</feature>
<evidence type="ECO:0000256" key="2">
    <source>
        <dbReference type="ARBA" id="ARBA00004950"/>
    </source>
</evidence>
<evidence type="ECO:0000256" key="1">
    <source>
        <dbReference type="ARBA" id="ARBA00001974"/>
    </source>
</evidence>
<evidence type="ECO:0000256" key="9">
    <source>
        <dbReference type="ARBA" id="ARBA00023002"/>
    </source>
</evidence>
<dbReference type="NCBIfam" id="NF005701">
    <property type="entry name" value="PRK07512.1"/>
    <property type="match status" value="1"/>
</dbReference>
<feature type="domain" description="Fumarate reductase/succinate dehydrogenase flavoprotein-like C-terminal" evidence="15">
    <location>
        <begin position="473"/>
        <end position="524"/>
    </location>
</feature>
<evidence type="ECO:0000256" key="5">
    <source>
        <dbReference type="ARBA" id="ARBA00021901"/>
    </source>
</evidence>
<reference evidence="16" key="2">
    <citation type="submission" date="2024-06" db="EMBL/GenBank/DDBJ databases">
        <authorList>
            <person name="Petrova K.O."/>
            <person name="Toshchakov S.V."/>
            <person name="Boltjanskaja Y.V."/>
            <person name="Kevbrin V."/>
        </authorList>
    </citation>
    <scope>NUCLEOTIDE SEQUENCE</scope>
    <source>
        <strain evidence="16">Z-910T</strain>
    </source>
</reference>
<proteinExistence type="inferred from homology"/>
<dbReference type="GO" id="GO:0008734">
    <property type="term" value="F:L-aspartate oxidase activity"/>
    <property type="evidence" value="ECO:0007669"/>
    <property type="project" value="UniProtKB-UniRule"/>
</dbReference>
<comment type="cofactor">
    <cofactor evidence="1 13">
        <name>FAD</name>
        <dbReference type="ChEBI" id="CHEBI:57692"/>
    </cofactor>
</comment>
<dbReference type="InterPro" id="IPR005288">
    <property type="entry name" value="NadB"/>
</dbReference>
<dbReference type="GO" id="GO:0005737">
    <property type="term" value="C:cytoplasm"/>
    <property type="evidence" value="ECO:0007669"/>
    <property type="project" value="UniProtKB-SubCell"/>
</dbReference>
<evidence type="ECO:0000259" key="15">
    <source>
        <dbReference type="Pfam" id="PF02910"/>
    </source>
</evidence>
<sequence>MSLRYIYNYSNIDTCTCLNADVVIIGSGLAGLYTALQLDSTLKVVMLTKDILSESNTEYAQGGIAAAICREDSPGIHKDDTINAGHGLCEKDIVDMVVSKGPKCIKSLLDYGVKFDQSEGEIALTREGAHSRRRVLHAKGDGTGKVIRETLEKCLIKRKNVKVLEKTFAIDIITEGKEVNGVTYLDENNKCKIIETPYVVVASGGASQLYSYTTNPEVSTGDGIAMAYRAGAKMRDMEFVQFHPTALYLKNTPRFLISEAVRGEGAVLKNPDSERFMEKYHPKLQDLAPRDIVSRAMAEEMEKFQCQHLYLDISHLSKDKFAKRFPTIYKTCQKYGLNLPGDLIPVAPAAHYFMGGIAIDFYGRTNIKGLLACGEATSSGLHGANRLASNSLLEALVYGDNIAEYIKENPLESNVKNIEVTTIGTPLVVKDSEEELLTAKMWELAGIKRNRKKLVDLSTYLNQKEIGLVENRDEMEYVNMLTIAKLVCKGALMREESRGGHFREDFPFTDKKFKVHINFIKNEAWTSSL</sequence>